<dbReference type="Gene3D" id="2.30.30.140">
    <property type="match status" value="1"/>
</dbReference>
<evidence type="ECO:0000259" key="1">
    <source>
        <dbReference type="SMART" id="SM00333"/>
    </source>
</evidence>
<evidence type="ECO:0000313" key="2">
    <source>
        <dbReference type="EMBL" id="KAI1717152.1"/>
    </source>
</evidence>
<dbReference type="SMART" id="SM00333">
    <property type="entry name" value="TUDOR"/>
    <property type="match status" value="1"/>
</dbReference>
<dbReference type="EMBL" id="JAKKPZ010000009">
    <property type="protein sequence ID" value="KAI1717152.1"/>
    <property type="molecule type" value="Genomic_DNA"/>
</dbReference>
<dbReference type="InterPro" id="IPR035437">
    <property type="entry name" value="SNase_OB-fold_sf"/>
</dbReference>
<feature type="domain" description="Tudor" evidence="1">
    <location>
        <begin position="199"/>
        <end position="257"/>
    </location>
</feature>
<name>A0AAD4R8F8_9BILA</name>
<dbReference type="GO" id="GO:0005737">
    <property type="term" value="C:cytoplasm"/>
    <property type="evidence" value="ECO:0007669"/>
    <property type="project" value="UniProtKB-ARBA"/>
</dbReference>
<dbReference type="Gene3D" id="2.40.50.90">
    <property type="match status" value="1"/>
</dbReference>
<organism evidence="2 3">
    <name type="scientific">Ditylenchus destructor</name>
    <dbReference type="NCBI Taxonomy" id="166010"/>
    <lineage>
        <taxon>Eukaryota</taxon>
        <taxon>Metazoa</taxon>
        <taxon>Ecdysozoa</taxon>
        <taxon>Nematoda</taxon>
        <taxon>Chromadorea</taxon>
        <taxon>Rhabditida</taxon>
        <taxon>Tylenchina</taxon>
        <taxon>Tylenchomorpha</taxon>
        <taxon>Sphaerularioidea</taxon>
        <taxon>Anguinidae</taxon>
        <taxon>Anguininae</taxon>
        <taxon>Ditylenchus</taxon>
    </lineage>
</organism>
<dbReference type="InterPro" id="IPR002999">
    <property type="entry name" value="Tudor"/>
</dbReference>
<dbReference type="SUPFAM" id="SSF63748">
    <property type="entry name" value="Tudor/PWWP/MBT"/>
    <property type="match status" value="1"/>
</dbReference>
<gene>
    <name evidence="2" type="ORF">DdX_06882</name>
</gene>
<dbReference type="CDD" id="cd20379">
    <property type="entry name" value="Tudor_dTUD-like"/>
    <property type="match status" value="1"/>
</dbReference>
<protein>
    <submittedName>
        <fullName evidence="2">Tudor domain-containing protein</fullName>
    </submittedName>
</protein>
<proteinExistence type="predicted"/>
<keyword evidence="3" id="KW-1185">Reference proteome</keyword>
<reference evidence="2" key="1">
    <citation type="submission" date="2022-01" db="EMBL/GenBank/DDBJ databases">
        <title>Genome Sequence Resource for Two Populations of Ditylenchus destructor, the Migratory Endoparasitic Phytonematode.</title>
        <authorList>
            <person name="Zhang H."/>
            <person name="Lin R."/>
            <person name="Xie B."/>
        </authorList>
    </citation>
    <scope>NUCLEOTIDE SEQUENCE</scope>
    <source>
        <strain evidence="2">BazhouSP</strain>
    </source>
</reference>
<dbReference type="AlphaFoldDB" id="A0AAD4R8F8"/>
<accession>A0AAD4R8F8</accession>
<comment type="caution">
    <text evidence="2">The sequence shown here is derived from an EMBL/GenBank/DDBJ whole genome shotgun (WGS) entry which is preliminary data.</text>
</comment>
<dbReference type="Pfam" id="PF00567">
    <property type="entry name" value="TUDOR"/>
    <property type="match status" value="1"/>
</dbReference>
<dbReference type="Proteomes" id="UP001201812">
    <property type="component" value="Unassembled WGS sequence"/>
</dbReference>
<evidence type="ECO:0000313" key="3">
    <source>
        <dbReference type="Proteomes" id="UP001201812"/>
    </source>
</evidence>
<sequence length="361" mass="41016">MLEEFGEISEEIEEVRELLYNLLKDFPAGVTSTFLEEQYEERYVRTGIASYSLPKDWLRHIKMADEFEVKQLPTFTMIYIVNHLPAEDNFGASDEALISETQNGTNALEFLEKVHEVNKNEANGESENSEDAISGSKLEPMGLSSLPKIGETTKVMVVSVMDPENIFIRLCAWDPVPDYLYSALSRIPFQSDLELPDTSEITPGEIFAARIHNTWQRVFVIRQSDNNTNYWVVFVIDMGFFHLVHAKDLRLLSREVEAFKKVFLAKCKIFGIKPTNQDIIDPPSSQQWSRSAQQAISDLLRCGNPVIENVYQTSANIELVPMAEWTYSKDTPLGRIPFVSGYLKVNGEDIGEKFVTMGFAC</sequence>